<dbReference type="PANTHER" id="PTHR43306:SF1">
    <property type="entry name" value="7,8-DIHYDRO-6-HYDROXYMETHYLPTERIN DIMETHYLTRANSFERASE"/>
    <property type="match status" value="1"/>
</dbReference>
<keyword evidence="5" id="KW-0411">Iron-sulfur</keyword>
<dbReference type="InterPro" id="IPR058240">
    <property type="entry name" value="rSAM_sf"/>
</dbReference>
<comment type="cofactor">
    <cofactor evidence="1">
        <name>[4Fe-4S] cluster</name>
        <dbReference type="ChEBI" id="CHEBI:49883"/>
    </cofactor>
</comment>
<evidence type="ECO:0000256" key="1">
    <source>
        <dbReference type="ARBA" id="ARBA00001966"/>
    </source>
</evidence>
<sequence>MSRKIRPYLFYDTTSSICSNCLHPVEAKIIFKDDRVYMDKWCSAHGTERVLISDDVEYYRLCREVFVKHPEMPQIFNTKMEYGCPYDCGLCPDHMQHSCLSIVEITDNCNLNCPVCYAESGTHKLQHKSLAEIIKMLDTVVANEGEADVMQLSGGEPTLHPNFWEIMDAAKARPIKHIMINTNGIVLAQDKEFVARLATYAPGVEVYLQFDSFRAEVHKTLRGADLRRIRQQAIDNLNEVNLSTTLVMTLKKGLNDDEIGDVIHFGLRQRCVRGVTLQPIQDAGRVEKYDARLHRLTVSEVRRKIAEQAPIFTLKDIVPVPCNPDTLAMAYALKTADKAVPLTRYLDPQSLVEGSGNTIVFERDEAIKLNVKDQIFKLFSTNHSPESQANCLSELMCCLPLISAPQNLSYDNVFRVLIVQFMDAYSLDIRALKKSCIHFAQADGKMIPFESFNLLYRESSKLKEIRASINDNKLVRNSSKTKNRHTTFPITPIKKTEDTDSGHVNMN</sequence>
<dbReference type="SUPFAM" id="SSF102114">
    <property type="entry name" value="Radical SAM enzymes"/>
    <property type="match status" value="1"/>
</dbReference>
<feature type="region of interest" description="Disordered" evidence="6">
    <location>
        <begin position="480"/>
        <end position="507"/>
    </location>
</feature>
<dbReference type="CDD" id="cd01335">
    <property type="entry name" value="Radical_SAM"/>
    <property type="match status" value="1"/>
</dbReference>
<name>A0ABR6YG82_9BURK</name>
<evidence type="ECO:0000256" key="4">
    <source>
        <dbReference type="ARBA" id="ARBA00023004"/>
    </source>
</evidence>
<evidence type="ECO:0000256" key="6">
    <source>
        <dbReference type="SAM" id="MobiDB-lite"/>
    </source>
</evidence>
<dbReference type="SMART" id="SM00729">
    <property type="entry name" value="Elp3"/>
    <property type="match status" value="1"/>
</dbReference>
<feature type="domain" description="Radical SAM core" evidence="7">
    <location>
        <begin position="92"/>
        <end position="308"/>
    </location>
</feature>
<evidence type="ECO:0000259" key="7">
    <source>
        <dbReference type="PROSITE" id="PS51918"/>
    </source>
</evidence>
<proteinExistence type="predicted"/>
<dbReference type="InterPro" id="IPR007197">
    <property type="entry name" value="rSAM"/>
</dbReference>
<keyword evidence="2" id="KW-0949">S-adenosyl-L-methionine</keyword>
<dbReference type="InterPro" id="IPR013785">
    <property type="entry name" value="Aldolase_TIM"/>
</dbReference>
<dbReference type="Gene3D" id="3.20.20.70">
    <property type="entry name" value="Aldolase class I"/>
    <property type="match status" value="1"/>
</dbReference>
<dbReference type="Proteomes" id="UP000624279">
    <property type="component" value="Unassembled WGS sequence"/>
</dbReference>
<dbReference type="InterPro" id="IPR034474">
    <property type="entry name" value="Methyltransferase_Class_D"/>
</dbReference>
<comment type="caution">
    <text evidence="8">The sequence shown here is derived from an EMBL/GenBank/DDBJ whole genome shotgun (WGS) entry which is preliminary data.</text>
</comment>
<reference evidence="8 9" key="1">
    <citation type="submission" date="2020-08" db="EMBL/GenBank/DDBJ databases">
        <title>Novel species isolated from subtropical streams in China.</title>
        <authorList>
            <person name="Lu H."/>
        </authorList>
    </citation>
    <scope>NUCLEOTIDE SEQUENCE [LARGE SCALE GENOMIC DNA]</scope>
    <source>
        <strain evidence="8 9">LX15W</strain>
    </source>
</reference>
<dbReference type="SFLD" id="SFLDS00029">
    <property type="entry name" value="Radical_SAM"/>
    <property type="match status" value="1"/>
</dbReference>
<dbReference type="PROSITE" id="PS51918">
    <property type="entry name" value="RADICAL_SAM"/>
    <property type="match status" value="1"/>
</dbReference>
<gene>
    <name evidence="8" type="ORF">H8K55_18280</name>
</gene>
<dbReference type="RefSeq" id="WP_186943505.1">
    <property type="nucleotide sequence ID" value="NZ_JACOGA010000019.1"/>
</dbReference>
<dbReference type="InterPro" id="IPR056488">
    <property type="entry name" value="Zn_ribbon_HMPTM"/>
</dbReference>
<evidence type="ECO:0000313" key="9">
    <source>
        <dbReference type="Proteomes" id="UP000624279"/>
    </source>
</evidence>
<dbReference type="SFLD" id="SFLDG01067">
    <property type="entry name" value="SPASM/twitch_domain_containing"/>
    <property type="match status" value="1"/>
</dbReference>
<evidence type="ECO:0000256" key="2">
    <source>
        <dbReference type="ARBA" id="ARBA00022691"/>
    </source>
</evidence>
<dbReference type="Pfam" id="PF23545">
    <property type="entry name" value="Zn_ribbon_HMPTM"/>
    <property type="match status" value="1"/>
</dbReference>
<evidence type="ECO:0000256" key="3">
    <source>
        <dbReference type="ARBA" id="ARBA00022723"/>
    </source>
</evidence>
<dbReference type="PANTHER" id="PTHR43306">
    <property type="entry name" value="7,8-DIHYDRO-6-HYDROXYMETHYLPTERIN DIMETHYLTRANSFERASE"/>
    <property type="match status" value="1"/>
</dbReference>
<organism evidence="8 9">
    <name type="scientific">Undibacterium flavidum</name>
    <dbReference type="NCBI Taxonomy" id="2762297"/>
    <lineage>
        <taxon>Bacteria</taxon>
        <taxon>Pseudomonadati</taxon>
        <taxon>Pseudomonadota</taxon>
        <taxon>Betaproteobacteria</taxon>
        <taxon>Burkholderiales</taxon>
        <taxon>Oxalobacteraceae</taxon>
        <taxon>Undibacterium</taxon>
    </lineage>
</organism>
<dbReference type="Pfam" id="PF04055">
    <property type="entry name" value="Radical_SAM"/>
    <property type="match status" value="1"/>
</dbReference>
<dbReference type="EMBL" id="JACOGA010000019">
    <property type="protein sequence ID" value="MBC3875543.1"/>
    <property type="molecule type" value="Genomic_DNA"/>
</dbReference>
<dbReference type="InterPro" id="IPR006638">
    <property type="entry name" value="Elp3/MiaA/NifB-like_rSAM"/>
</dbReference>
<evidence type="ECO:0000313" key="8">
    <source>
        <dbReference type="EMBL" id="MBC3875543.1"/>
    </source>
</evidence>
<evidence type="ECO:0000256" key="5">
    <source>
        <dbReference type="ARBA" id="ARBA00023014"/>
    </source>
</evidence>
<keyword evidence="9" id="KW-1185">Reference proteome</keyword>
<protein>
    <submittedName>
        <fullName evidence="8">Radical SAM protein</fullName>
    </submittedName>
</protein>
<keyword evidence="3" id="KW-0479">Metal-binding</keyword>
<keyword evidence="4" id="KW-0408">Iron</keyword>
<accession>A0ABR6YG82</accession>
<dbReference type="SFLD" id="SFLDG01100">
    <property type="entry name" value="methyltransferase_(Class_D)"/>
    <property type="match status" value="1"/>
</dbReference>